<reference evidence="2 3" key="1">
    <citation type="submission" date="2020-01" db="EMBL/GenBank/DDBJ databases">
        <title>Insect and environment-associated Actinomycetes.</title>
        <authorList>
            <person name="Currrie C."/>
            <person name="Chevrette M."/>
            <person name="Carlson C."/>
            <person name="Stubbendieck R."/>
            <person name="Wendt-Pienkowski E."/>
        </authorList>
    </citation>
    <scope>NUCLEOTIDE SEQUENCE [LARGE SCALE GENOMIC DNA]</scope>
    <source>
        <strain evidence="2 3">SID8189</strain>
    </source>
</reference>
<dbReference type="Proteomes" id="UP000471745">
    <property type="component" value="Unassembled WGS sequence"/>
</dbReference>
<dbReference type="GO" id="GO:0016747">
    <property type="term" value="F:acyltransferase activity, transferring groups other than amino-acyl groups"/>
    <property type="evidence" value="ECO:0007669"/>
    <property type="project" value="InterPro"/>
</dbReference>
<dbReference type="AlphaFoldDB" id="A0A9X5HD30"/>
<evidence type="ECO:0000259" key="1">
    <source>
        <dbReference type="PROSITE" id="PS51186"/>
    </source>
</evidence>
<protein>
    <submittedName>
        <fullName evidence="2">GNAT family N-acetyltransferase</fullName>
    </submittedName>
</protein>
<dbReference type="SUPFAM" id="SSF55729">
    <property type="entry name" value="Acyl-CoA N-acyltransferases (Nat)"/>
    <property type="match status" value="1"/>
</dbReference>
<dbReference type="EMBL" id="JAAGNA010000634">
    <property type="protein sequence ID" value="NEC50433.1"/>
    <property type="molecule type" value="Genomic_DNA"/>
</dbReference>
<dbReference type="InterPro" id="IPR000182">
    <property type="entry name" value="GNAT_dom"/>
</dbReference>
<dbReference type="InterPro" id="IPR016181">
    <property type="entry name" value="Acyl_CoA_acyltransferase"/>
</dbReference>
<sequence length="188" mass="20487">MMALMTHLTRASAPARVRIRPMTADDSDEVAAMRVRGWQHAYRGMIPRAYLDAMDVAAEAVKQRERLAAGDGSVVNLVAEAADGTLAGWAAYGPYRDGEVRTGDGELYALYLPPERIGQGVGRALLTEVTDRCAAAGLPRVFLWVLEQNTRARRFYEAAGFAADGTREPFEVAGTEVPEVRYVRALTG</sequence>
<dbReference type="Gene3D" id="3.40.630.30">
    <property type="match status" value="1"/>
</dbReference>
<gene>
    <name evidence="2" type="ORF">G3I18_17930</name>
</gene>
<dbReference type="PANTHER" id="PTHR43617">
    <property type="entry name" value="L-AMINO ACID N-ACETYLTRANSFERASE"/>
    <property type="match status" value="1"/>
</dbReference>
<evidence type="ECO:0000313" key="3">
    <source>
        <dbReference type="Proteomes" id="UP000471745"/>
    </source>
</evidence>
<keyword evidence="3" id="KW-1185">Reference proteome</keyword>
<name>A0A9X5HD30_9ACTN</name>
<dbReference type="CDD" id="cd04301">
    <property type="entry name" value="NAT_SF"/>
    <property type="match status" value="1"/>
</dbReference>
<dbReference type="Pfam" id="PF00583">
    <property type="entry name" value="Acetyltransf_1"/>
    <property type="match status" value="1"/>
</dbReference>
<evidence type="ECO:0000313" key="2">
    <source>
        <dbReference type="EMBL" id="NEC50433.1"/>
    </source>
</evidence>
<comment type="caution">
    <text evidence="2">The sequence shown here is derived from an EMBL/GenBank/DDBJ whole genome shotgun (WGS) entry which is preliminary data.</text>
</comment>
<proteinExistence type="predicted"/>
<accession>A0A9X5HD30</accession>
<feature type="domain" description="N-acetyltransferase" evidence="1">
    <location>
        <begin position="17"/>
        <end position="184"/>
    </location>
</feature>
<dbReference type="PANTHER" id="PTHR43617:SF2">
    <property type="entry name" value="UPF0039 PROTEIN SLL0451"/>
    <property type="match status" value="1"/>
</dbReference>
<organism evidence="2 3">
    <name type="scientific">Actinospica acidiphila</name>
    <dbReference type="NCBI Taxonomy" id="304899"/>
    <lineage>
        <taxon>Bacteria</taxon>
        <taxon>Bacillati</taxon>
        <taxon>Actinomycetota</taxon>
        <taxon>Actinomycetes</taxon>
        <taxon>Catenulisporales</taxon>
        <taxon>Actinospicaceae</taxon>
        <taxon>Actinospica</taxon>
    </lineage>
</organism>
<dbReference type="PROSITE" id="PS51186">
    <property type="entry name" value="GNAT"/>
    <property type="match status" value="1"/>
</dbReference>
<dbReference type="InterPro" id="IPR050276">
    <property type="entry name" value="MshD_Acetyltransferase"/>
</dbReference>